<dbReference type="Proteomes" id="UP000280668">
    <property type="component" value="Unassembled WGS sequence"/>
</dbReference>
<name>A0A3N2BGN8_9MICO</name>
<organism evidence="2 3">
    <name type="scientific">Bogoriella caseilytica</name>
    <dbReference type="NCBI Taxonomy" id="56055"/>
    <lineage>
        <taxon>Bacteria</taxon>
        <taxon>Bacillati</taxon>
        <taxon>Actinomycetota</taxon>
        <taxon>Actinomycetes</taxon>
        <taxon>Micrococcales</taxon>
        <taxon>Bogoriellaceae</taxon>
        <taxon>Bogoriella</taxon>
    </lineage>
</organism>
<sequence>MTDDEEPPEHEDGDESGSESDHEEQEERGEPFFRFGSGFSPGFMQALGPGMGRLWGIDASWWAAAAEASKPFIEMPAFMQTFARTGALTSQWAATAQRITEEHTRVWRDLYKSFAPDTGRVFADLNRYLLPPNLRDHADEVTVTQVYRFLREEGIPLYLVPSGRVAVRLLRAEDHRARRKVLNDCYGQIIEDCADLLARADHEQVREEVLFVQDGLGAMKAGHTRSAQAIFTVTLDTLIARFYPEKAIRTAITSRKRGEEVPEEINSMGVREAMVWLPIWNAHEQFWRDKGDSIPYRYSRHASVHGVSKRQFSKRNCAQALMLVTSLTGYADALFRNGR</sequence>
<dbReference type="AlphaFoldDB" id="A0A3N2BGN8"/>
<proteinExistence type="predicted"/>
<evidence type="ECO:0000256" key="1">
    <source>
        <dbReference type="SAM" id="MobiDB-lite"/>
    </source>
</evidence>
<dbReference type="RefSeq" id="WP_211336132.1">
    <property type="nucleotide sequence ID" value="NZ_RKHK01000001.1"/>
</dbReference>
<accession>A0A3N2BGN8</accession>
<reference evidence="2 3" key="1">
    <citation type="submission" date="2018-11" db="EMBL/GenBank/DDBJ databases">
        <title>Sequencing the genomes of 1000 actinobacteria strains.</title>
        <authorList>
            <person name="Klenk H.-P."/>
        </authorList>
    </citation>
    <scope>NUCLEOTIDE SEQUENCE [LARGE SCALE GENOMIC DNA]</scope>
    <source>
        <strain evidence="2 3">DSM 11294</strain>
    </source>
</reference>
<evidence type="ECO:0000313" key="2">
    <source>
        <dbReference type="EMBL" id="ROR74429.1"/>
    </source>
</evidence>
<keyword evidence="3" id="KW-1185">Reference proteome</keyword>
<comment type="caution">
    <text evidence="2">The sequence shown here is derived from an EMBL/GenBank/DDBJ whole genome shotgun (WGS) entry which is preliminary data.</text>
</comment>
<gene>
    <name evidence="2" type="ORF">EDD31_2845</name>
</gene>
<feature type="region of interest" description="Disordered" evidence="1">
    <location>
        <begin position="1"/>
        <end position="34"/>
    </location>
</feature>
<protein>
    <submittedName>
        <fullName evidence="2">Uncharacterized protein</fullName>
    </submittedName>
</protein>
<dbReference type="EMBL" id="RKHK01000001">
    <property type="protein sequence ID" value="ROR74429.1"/>
    <property type="molecule type" value="Genomic_DNA"/>
</dbReference>
<feature type="compositionally biased region" description="Acidic residues" evidence="1">
    <location>
        <begin position="1"/>
        <end position="27"/>
    </location>
</feature>
<evidence type="ECO:0000313" key="3">
    <source>
        <dbReference type="Proteomes" id="UP000280668"/>
    </source>
</evidence>